<dbReference type="PANTHER" id="PTHR33877">
    <property type="entry name" value="SLL1193 PROTEIN"/>
    <property type="match status" value="1"/>
</dbReference>
<proteinExistence type="predicted"/>
<evidence type="ECO:0000313" key="2">
    <source>
        <dbReference type="EMBL" id="SVE10579.1"/>
    </source>
</evidence>
<dbReference type="GO" id="GO:0008270">
    <property type="term" value="F:zinc ion binding"/>
    <property type="evidence" value="ECO:0007669"/>
    <property type="project" value="InterPro"/>
</dbReference>
<gene>
    <name evidence="2" type="ORF">METZ01_LOCUS463433</name>
</gene>
<dbReference type="Gene3D" id="1.10.30.50">
    <property type="match status" value="1"/>
</dbReference>
<dbReference type="GO" id="GO:0004519">
    <property type="term" value="F:endonuclease activity"/>
    <property type="evidence" value="ECO:0007669"/>
    <property type="project" value="InterPro"/>
</dbReference>
<dbReference type="SMART" id="SM00507">
    <property type="entry name" value="HNHc"/>
    <property type="match status" value="1"/>
</dbReference>
<feature type="domain" description="HNH nuclease" evidence="1">
    <location>
        <begin position="52"/>
        <end position="102"/>
    </location>
</feature>
<dbReference type="AlphaFoldDB" id="A0A383ASR9"/>
<accession>A0A383ASR9</accession>
<dbReference type="GO" id="GO:0003676">
    <property type="term" value="F:nucleic acid binding"/>
    <property type="evidence" value="ECO:0007669"/>
    <property type="project" value="InterPro"/>
</dbReference>
<dbReference type="EMBL" id="UINC01194478">
    <property type="protein sequence ID" value="SVE10579.1"/>
    <property type="molecule type" value="Genomic_DNA"/>
</dbReference>
<evidence type="ECO:0000259" key="1">
    <source>
        <dbReference type="SMART" id="SM00507"/>
    </source>
</evidence>
<dbReference type="InterPro" id="IPR003615">
    <property type="entry name" value="HNH_nuc"/>
</dbReference>
<dbReference type="CDD" id="cd00085">
    <property type="entry name" value="HNHc"/>
    <property type="match status" value="1"/>
</dbReference>
<dbReference type="Pfam" id="PF01844">
    <property type="entry name" value="HNH"/>
    <property type="match status" value="1"/>
</dbReference>
<reference evidence="2" key="1">
    <citation type="submission" date="2018-05" db="EMBL/GenBank/DDBJ databases">
        <authorList>
            <person name="Lanie J.A."/>
            <person name="Ng W.-L."/>
            <person name="Kazmierczak K.M."/>
            <person name="Andrzejewski T.M."/>
            <person name="Davidsen T.M."/>
            <person name="Wayne K.J."/>
            <person name="Tettelin H."/>
            <person name="Glass J.I."/>
            <person name="Rusch D."/>
            <person name="Podicherti R."/>
            <person name="Tsui H.-C.T."/>
            <person name="Winkler M.E."/>
        </authorList>
    </citation>
    <scope>NUCLEOTIDE SEQUENCE</scope>
</reference>
<dbReference type="PANTHER" id="PTHR33877:SF2">
    <property type="entry name" value="OS07G0170200 PROTEIN"/>
    <property type="match status" value="1"/>
</dbReference>
<organism evidence="2">
    <name type="scientific">marine metagenome</name>
    <dbReference type="NCBI Taxonomy" id="408172"/>
    <lineage>
        <taxon>unclassified sequences</taxon>
        <taxon>metagenomes</taxon>
        <taxon>ecological metagenomes</taxon>
    </lineage>
</organism>
<dbReference type="InterPro" id="IPR052892">
    <property type="entry name" value="NA-targeting_endonuclease"/>
</dbReference>
<name>A0A383ASR9_9ZZZZ</name>
<sequence length="107" mass="12535">MKRRKTREWLDKAITFARKFAKDVDTADRTHRKAVHIWTEARPANRTYISAHTKKLVFIRDNHRCVKCGSTKNLELHHIIPHAMGGSSRLENLQLLCQRCNRMKGVD</sequence>
<protein>
    <recommendedName>
        <fullName evidence="1">HNH nuclease domain-containing protein</fullName>
    </recommendedName>
</protein>
<dbReference type="InterPro" id="IPR002711">
    <property type="entry name" value="HNH"/>
</dbReference>